<name>A0A0F9U049_9ZZZZ</name>
<organism evidence="2">
    <name type="scientific">marine sediment metagenome</name>
    <dbReference type="NCBI Taxonomy" id="412755"/>
    <lineage>
        <taxon>unclassified sequences</taxon>
        <taxon>metagenomes</taxon>
        <taxon>ecological metagenomes</taxon>
    </lineage>
</organism>
<dbReference type="Pfam" id="PF09723">
    <property type="entry name" value="Zn_ribbon_8"/>
    <property type="match status" value="1"/>
</dbReference>
<dbReference type="EMBL" id="LAZR01001299">
    <property type="protein sequence ID" value="KKN47013.1"/>
    <property type="molecule type" value="Genomic_DNA"/>
</dbReference>
<dbReference type="InterPro" id="IPR013429">
    <property type="entry name" value="Regulatory_FmdB_Zinc_ribbon"/>
</dbReference>
<protein>
    <recommendedName>
        <fullName evidence="1">Putative regulatory protein FmdB zinc ribbon domain-containing protein</fullName>
    </recommendedName>
</protein>
<proteinExistence type="predicted"/>
<accession>A0A0F9U049</accession>
<evidence type="ECO:0000259" key="1">
    <source>
        <dbReference type="SMART" id="SM00834"/>
    </source>
</evidence>
<dbReference type="NCBIfam" id="TIGR02605">
    <property type="entry name" value="CxxC_CxxC_SSSS"/>
    <property type="match status" value="1"/>
</dbReference>
<feature type="domain" description="Putative regulatory protein FmdB zinc ribbon" evidence="1">
    <location>
        <begin position="1"/>
        <end position="40"/>
    </location>
</feature>
<evidence type="ECO:0000313" key="2">
    <source>
        <dbReference type="EMBL" id="KKN47013.1"/>
    </source>
</evidence>
<gene>
    <name evidence="2" type="ORF">LCGC14_0667050</name>
</gene>
<dbReference type="AlphaFoldDB" id="A0A0F9U049"/>
<comment type="caution">
    <text evidence="2">The sequence shown here is derived from an EMBL/GenBank/DDBJ whole genome shotgun (WGS) entry which is preliminary data.</text>
</comment>
<dbReference type="PANTHER" id="PTHR34404:SF2">
    <property type="entry name" value="CONSERVED SERINE RICH PROTEIN"/>
    <property type="match status" value="1"/>
</dbReference>
<reference evidence="2" key="1">
    <citation type="journal article" date="2015" name="Nature">
        <title>Complex archaea that bridge the gap between prokaryotes and eukaryotes.</title>
        <authorList>
            <person name="Spang A."/>
            <person name="Saw J.H."/>
            <person name="Jorgensen S.L."/>
            <person name="Zaremba-Niedzwiedzka K."/>
            <person name="Martijn J."/>
            <person name="Lind A.E."/>
            <person name="van Eijk R."/>
            <person name="Schleper C."/>
            <person name="Guy L."/>
            <person name="Ettema T.J."/>
        </authorList>
    </citation>
    <scope>NUCLEOTIDE SEQUENCE</scope>
</reference>
<sequence length="69" mass="8093">MTYEYICDTCKITKEIRHSMSDDSPRHCNKCKRKLRRLITGGCGFILKGEGFFVNDYKKPKEVKDDCEI</sequence>
<dbReference type="SMART" id="SM00834">
    <property type="entry name" value="CxxC_CXXC_SSSS"/>
    <property type="match status" value="1"/>
</dbReference>
<dbReference type="PANTHER" id="PTHR34404">
    <property type="entry name" value="REGULATORY PROTEIN, FMDB FAMILY"/>
    <property type="match status" value="1"/>
</dbReference>